<dbReference type="PANTHER" id="PTHR33401">
    <property type="entry name" value="LIGHT-HARVESTING COMPLEX-LIKE PROTEIN OHP2, CHLOROPLASTIC"/>
    <property type="match status" value="1"/>
</dbReference>
<feature type="compositionally biased region" description="Polar residues" evidence="1">
    <location>
        <begin position="155"/>
        <end position="174"/>
    </location>
</feature>
<feature type="region of interest" description="Disordered" evidence="1">
    <location>
        <begin position="126"/>
        <end position="185"/>
    </location>
</feature>
<reference evidence="2 3" key="1">
    <citation type="journal article" date="2023" name="Int. J. Mol. Sci.">
        <title>De Novo Assembly and Annotation of 11 Diverse Shrub Willow (Salix) Genomes Reveals Novel Gene Organization in Sex-Linked Regions.</title>
        <authorList>
            <person name="Hyden B."/>
            <person name="Feng K."/>
            <person name="Yates T.B."/>
            <person name="Jawdy S."/>
            <person name="Cereghino C."/>
            <person name="Smart L.B."/>
            <person name="Muchero W."/>
        </authorList>
    </citation>
    <scope>NUCLEOTIDE SEQUENCE [LARGE SCALE GENOMIC DNA]</scope>
    <source>
        <tissue evidence="2">Shoot tip</tissue>
    </source>
</reference>
<keyword evidence="3" id="KW-1185">Reference proteome</keyword>
<feature type="compositionally biased region" description="Low complexity" evidence="1">
    <location>
        <begin position="136"/>
        <end position="152"/>
    </location>
</feature>
<protein>
    <submittedName>
        <fullName evidence="2">Uncharacterized protein</fullName>
    </submittedName>
</protein>
<dbReference type="PANTHER" id="PTHR33401:SF13">
    <property type="entry name" value="EXPRESSED PROTEIN"/>
    <property type="match status" value="1"/>
</dbReference>
<evidence type="ECO:0000313" key="3">
    <source>
        <dbReference type="Proteomes" id="UP001162972"/>
    </source>
</evidence>
<evidence type="ECO:0000256" key="1">
    <source>
        <dbReference type="SAM" id="MobiDB-lite"/>
    </source>
</evidence>
<accession>A0AAD6K0N2</accession>
<organism evidence="2 3">
    <name type="scientific">Salix udensis</name>
    <dbReference type="NCBI Taxonomy" id="889485"/>
    <lineage>
        <taxon>Eukaryota</taxon>
        <taxon>Viridiplantae</taxon>
        <taxon>Streptophyta</taxon>
        <taxon>Embryophyta</taxon>
        <taxon>Tracheophyta</taxon>
        <taxon>Spermatophyta</taxon>
        <taxon>Magnoliopsida</taxon>
        <taxon>eudicotyledons</taxon>
        <taxon>Gunneridae</taxon>
        <taxon>Pentapetalae</taxon>
        <taxon>rosids</taxon>
        <taxon>fabids</taxon>
        <taxon>Malpighiales</taxon>
        <taxon>Salicaceae</taxon>
        <taxon>Saliceae</taxon>
        <taxon>Salix</taxon>
    </lineage>
</organism>
<proteinExistence type="predicted"/>
<dbReference type="Proteomes" id="UP001162972">
    <property type="component" value="Chromosome 3"/>
</dbReference>
<evidence type="ECO:0000313" key="2">
    <source>
        <dbReference type="EMBL" id="KAJ6414647.1"/>
    </source>
</evidence>
<name>A0AAD6K0N2_9ROSI</name>
<dbReference type="EMBL" id="JAPFFJ010000012">
    <property type="protein sequence ID" value="KAJ6414647.1"/>
    <property type="molecule type" value="Genomic_DNA"/>
</dbReference>
<gene>
    <name evidence="2" type="ORF">OIU84_003614</name>
</gene>
<comment type="caution">
    <text evidence="2">The sequence shown here is derived from an EMBL/GenBank/DDBJ whole genome shotgun (WGS) entry which is preliminary data.</text>
</comment>
<sequence length="225" mass="24974">MCPPPKRRRQNQYCALIIEATHAYNKVSVALPNYRNYTREVVPCFAIQLWNRGEKGEHIQRDISSLTSLTVLLAASGQKRCTSLVCSCYVPPRNFNSRGEESNSAEKGSFAEKKEYGVMEEVSAYESVQDHRKSNGGRNSRSSGPSGSNNGPHLETSTLKSNLKKTASTTTIEENQAKTDHQKRKVSWPDIAYGTDIAHVLEFEPSISDDGEVEGVRNSCVCTIQ</sequence>
<dbReference type="AlphaFoldDB" id="A0AAD6K0N2"/>